<evidence type="ECO:0000313" key="2">
    <source>
        <dbReference type="Proteomes" id="UP001195483"/>
    </source>
</evidence>
<comment type="caution">
    <text evidence="1">The sequence shown here is derived from an EMBL/GenBank/DDBJ whole genome shotgun (WGS) entry which is preliminary data.</text>
</comment>
<proteinExistence type="predicted"/>
<reference evidence="1" key="3">
    <citation type="submission" date="2023-05" db="EMBL/GenBank/DDBJ databases">
        <authorList>
            <person name="Smith C.H."/>
        </authorList>
    </citation>
    <scope>NUCLEOTIDE SEQUENCE</scope>
    <source>
        <strain evidence="1">CHS0354</strain>
        <tissue evidence="1">Mantle</tissue>
    </source>
</reference>
<reference evidence="1" key="1">
    <citation type="journal article" date="2021" name="Genome Biol. Evol.">
        <title>A High-Quality Reference Genome for a Parasitic Bivalve with Doubly Uniparental Inheritance (Bivalvia: Unionida).</title>
        <authorList>
            <person name="Smith C.H."/>
        </authorList>
    </citation>
    <scope>NUCLEOTIDE SEQUENCE</scope>
    <source>
        <strain evidence="1">CHS0354</strain>
    </source>
</reference>
<dbReference type="Proteomes" id="UP001195483">
    <property type="component" value="Unassembled WGS sequence"/>
</dbReference>
<protein>
    <submittedName>
        <fullName evidence="1">Uncharacterized protein</fullName>
    </submittedName>
</protein>
<accession>A0AAE0SPZ7</accession>
<reference evidence="1" key="2">
    <citation type="journal article" date="2021" name="Genome Biol. Evol.">
        <title>Developing a high-quality reference genome for a parasitic bivalve with doubly uniparental inheritance (Bivalvia: Unionida).</title>
        <authorList>
            <person name="Smith C.H."/>
        </authorList>
    </citation>
    <scope>NUCLEOTIDE SEQUENCE</scope>
    <source>
        <strain evidence="1">CHS0354</strain>
        <tissue evidence="1">Mantle</tissue>
    </source>
</reference>
<dbReference type="AlphaFoldDB" id="A0AAE0SPZ7"/>
<gene>
    <name evidence="1" type="ORF">CHS0354_021665</name>
</gene>
<sequence length="265" mass="30722">MQVFDIYTTFAKPLPTNPRQRKYNSILLYLAGQSTKFGITTVDIVSKLYQVWNTKKMLKARQRKPYVTGAKAALLLFESTRLGHKQYCYYSSLQDWDKKNSTATIQDWYYGSIVNPESTGHGQTQHFYSSSIYDWDKYIITSLQYKELGQKQHRYFSRIQDWTKISTAHLGVYRTGTKATLLLFQYTGLDQHRIATLQVYRTGTKTVLLLFKNTGHCYSSSLHVVDKNNIATRRVYWTGANKIIATLKVYRTGTTPSLIHFRSTD</sequence>
<dbReference type="EMBL" id="JAEAOA010001323">
    <property type="protein sequence ID" value="KAK3595555.1"/>
    <property type="molecule type" value="Genomic_DNA"/>
</dbReference>
<organism evidence="1 2">
    <name type="scientific">Potamilus streckersoni</name>
    <dbReference type="NCBI Taxonomy" id="2493646"/>
    <lineage>
        <taxon>Eukaryota</taxon>
        <taxon>Metazoa</taxon>
        <taxon>Spiralia</taxon>
        <taxon>Lophotrochozoa</taxon>
        <taxon>Mollusca</taxon>
        <taxon>Bivalvia</taxon>
        <taxon>Autobranchia</taxon>
        <taxon>Heteroconchia</taxon>
        <taxon>Palaeoheterodonta</taxon>
        <taxon>Unionida</taxon>
        <taxon>Unionoidea</taxon>
        <taxon>Unionidae</taxon>
        <taxon>Ambleminae</taxon>
        <taxon>Lampsilini</taxon>
        <taxon>Potamilus</taxon>
    </lineage>
</organism>
<keyword evidence="2" id="KW-1185">Reference proteome</keyword>
<name>A0AAE0SPZ7_9BIVA</name>
<evidence type="ECO:0000313" key="1">
    <source>
        <dbReference type="EMBL" id="KAK3595555.1"/>
    </source>
</evidence>